<keyword evidence="7 11" id="KW-0472">Membrane</keyword>
<evidence type="ECO:0000256" key="11">
    <source>
        <dbReference type="SAM" id="Phobius"/>
    </source>
</evidence>
<feature type="transmembrane region" description="Helical" evidence="11">
    <location>
        <begin position="223"/>
        <end position="241"/>
    </location>
</feature>
<dbReference type="Pfam" id="PF00209">
    <property type="entry name" value="SNF"/>
    <property type="match status" value="1"/>
</dbReference>
<dbReference type="PANTHER" id="PTHR11616">
    <property type="entry name" value="SODIUM/CHLORIDE DEPENDENT TRANSPORTER"/>
    <property type="match status" value="1"/>
</dbReference>
<dbReference type="GeneID" id="113521519"/>
<accession>A0A6J1X198</accession>
<feature type="transmembrane region" description="Helical" evidence="11">
    <location>
        <begin position="64"/>
        <end position="87"/>
    </location>
</feature>
<feature type="transmembrane region" description="Helical" evidence="11">
    <location>
        <begin position="396"/>
        <end position="416"/>
    </location>
</feature>
<comment type="similarity">
    <text evidence="2">Belongs to the sodium:neurotransmitter symporter (SNF) (TC 2.A.22) family.</text>
</comment>
<gene>
    <name evidence="13" type="primary">LOC113521519</name>
</gene>
<dbReference type="PRINTS" id="PR00176">
    <property type="entry name" value="NANEUSMPORT"/>
</dbReference>
<dbReference type="SUPFAM" id="SSF161070">
    <property type="entry name" value="SNF-like"/>
    <property type="match status" value="1"/>
</dbReference>
<feature type="region of interest" description="Disordered" evidence="10">
    <location>
        <begin position="1"/>
        <end position="20"/>
    </location>
</feature>
<feature type="transmembrane region" description="Helical" evidence="11">
    <location>
        <begin position="472"/>
        <end position="490"/>
    </location>
</feature>
<feature type="transmembrane region" description="Helical" evidence="11">
    <location>
        <begin position="189"/>
        <end position="211"/>
    </location>
</feature>
<dbReference type="GO" id="GO:0035725">
    <property type="term" value="P:sodium ion transmembrane transport"/>
    <property type="evidence" value="ECO:0007669"/>
    <property type="project" value="TreeGrafter"/>
</dbReference>
<evidence type="ECO:0000256" key="7">
    <source>
        <dbReference type="ARBA" id="ARBA00023136"/>
    </source>
</evidence>
<keyword evidence="5" id="KW-0769">Symport</keyword>
<keyword evidence="8" id="KW-0915">Sodium</keyword>
<reference evidence="13" key="1">
    <citation type="submission" date="2025-08" db="UniProtKB">
        <authorList>
            <consortium name="RefSeq"/>
        </authorList>
    </citation>
    <scope>IDENTIFICATION</scope>
    <source>
        <tissue evidence="13">Whole larvae</tissue>
    </source>
</reference>
<feature type="transmembrane region" description="Helical" evidence="11">
    <location>
        <begin position="108"/>
        <end position="135"/>
    </location>
</feature>
<keyword evidence="3" id="KW-0813">Transport</keyword>
<dbReference type="Proteomes" id="UP001652740">
    <property type="component" value="Unplaced"/>
</dbReference>
<keyword evidence="6 11" id="KW-1133">Transmembrane helix</keyword>
<dbReference type="GO" id="GO:0005886">
    <property type="term" value="C:plasma membrane"/>
    <property type="evidence" value="ECO:0007669"/>
    <property type="project" value="TreeGrafter"/>
</dbReference>
<feature type="transmembrane region" description="Helical" evidence="11">
    <location>
        <begin position="34"/>
        <end position="52"/>
    </location>
</feature>
<evidence type="ECO:0000256" key="6">
    <source>
        <dbReference type="ARBA" id="ARBA00022989"/>
    </source>
</evidence>
<evidence type="ECO:0000313" key="12">
    <source>
        <dbReference type="Proteomes" id="UP001652740"/>
    </source>
</evidence>
<feature type="disulfide bond" evidence="9">
    <location>
        <begin position="147"/>
        <end position="155"/>
    </location>
</feature>
<dbReference type="InterPro" id="IPR037272">
    <property type="entry name" value="SNS_sf"/>
</dbReference>
<feature type="transmembrane region" description="Helical" evidence="11">
    <location>
        <begin position="502"/>
        <end position="524"/>
    </location>
</feature>
<evidence type="ECO:0000313" key="13">
    <source>
        <dbReference type="RefSeq" id="XP_026762864.2"/>
    </source>
</evidence>
<feature type="binding site" evidence="8">
    <location>
        <position position="376"/>
    </location>
    <ligand>
        <name>Na(+)</name>
        <dbReference type="ChEBI" id="CHEBI:29101"/>
        <label>1</label>
    </ligand>
</feature>
<dbReference type="PROSITE" id="PS50267">
    <property type="entry name" value="NA_NEUROTRAN_SYMP_3"/>
    <property type="match status" value="1"/>
</dbReference>
<dbReference type="PANTHER" id="PTHR11616:SF240">
    <property type="entry name" value="BLOATED TUBULES, ISOFORM B-RELATED"/>
    <property type="match status" value="1"/>
</dbReference>
<evidence type="ECO:0000256" key="9">
    <source>
        <dbReference type="PIRSR" id="PIRSR600175-2"/>
    </source>
</evidence>
<dbReference type="InterPro" id="IPR000175">
    <property type="entry name" value="Na/ntran_symport"/>
</dbReference>
<evidence type="ECO:0000256" key="5">
    <source>
        <dbReference type="ARBA" id="ARBA00022847"/>
    </source>
</evidence>
<dbReference type="GO" id="GO:0046872">
    <property type="term" value="F:metal ion binding"/>
    <property type="evidence" value="ECO:0007669"/>
    <property type="project" value="UniProtKB-KW"/>
</dbReference>
<evidence type="ECO:0000256" key="3">
    <source>
        <dbReference type="ARBA" id="ARBA00022448"/>
    </source>
</evidence>
<organism evidence="12 13">
    <name type="scientific">Galleria mellonella</name>
    <name type="common">Greater wax moth</name>
    <dbReference type="NCBI Taxonomy" id="7137"/>
    <lineage>
        <taxon>Eukaryota</taxon>
        <taxon>Metazoa</taxon>
        <taxon>Ecdysozoa</taxon>
        <taxon>Arthropoda</taxon>
        <taxon>Hexapoda</taxon>
        <taxon>Insecta</taxon>
        <taxon>Pterygota</taxon>
        <taxon>Neoptera</taxon>
        <taxon>Endopterygota</taxon>
        <taxon>Lepidoptera</taxon>
        <taxon>Glossata</taxon>
        <taxon>Ditrysia</taxon>
        <taxon>Pyraloidea</taxon>
        <taxon>Pyralidae</taxon>
        <taxon>Galleriinae</taxon>
        <taxon>Galleria</taxon>
    </lineage>
</organism>
<feature type="transmembrane region" description="Helical" evidence="11">
    <location>
        <begin position="360"/>
        <end position="384"/>
    </location>
</feature>
<dbReference type="AlphaFoldDB" id="A0A6J1X198"/>
<comment type="subcellular location">
    <subcellularLocation>
        <location evidence="1">Membrane</location>
        <topology evidence="1">Multi-pass membrane protein</topology>
    </subcellularLocation>
</comment>
<dbReference type="GO" id="GO:0015293">
    <property type="term" value="F:symporter activity"/>
    <property type="evidence" value="ECO:0007669"/>
    <property type="project" value="UniProtKB-KW"/>
</dbReference>
<dbReference type="KEGG" id="gmw:113521519"/>
<evidence type="ECO:0000256" key="10">
    <source>
        <dbReference type="SAM" id="MobiDB-lite"/>
    </source>
</evidence>
<keyword evidence="12" id="KW-1185">Reference proteome</keyword>
<keyword evidence="8" id="KW-0479">Metal-binding</keyword>
<keyword evidence="4 11" id="KW-0812">Transmembrane</keyword>
<evidence type="ECO:0000256" key="8">
    <source>
        <dbReference type="PIRSR" id="PIRSR600175-1"/>
    </source>
</evidence>
<evidence type="ECO:0000256" key="2">
    <source>
        <dbReference type="ARBA" id="ARBA00006459"/>
    </source>
</evidence>
<proteinExistence type="inferred from homology"/>
<sequence length="536" mass="60310">MSDSASTRTKTLTDTDDTQSTDNSLIADRWTNNITYRQLVISSCIGIVQLWWHPYVHDLTKLVPFIFLYNVFSIFIGYPMFYLELALGVVTKKGVLKCWDLSPMARGIGYAMLLCCVFTALALGVVNAWCLAMLVHSFHSFLPWQHCAATARPACAARHRPLPHGSETPPQSFFFNFVLNLKREGLEGGLGIVVWELTFYYVISWILIYFITVKRIYSYSKLVLFKDVLTYFMLLSFLLGAPRLNGAGRMFSLCDWSRLQNGLQIWREAIEFSLIEMTVSQGVLVMLGVYCPKQQHRLATTSLLAFAASKSTCMCSAFLLGAVHGALQHDYDNTTNIWGGSSSAMVLWSDYVVRIPGSQFWSALLFFTMFVVSLSSTALIVQTIMSSFTGRSIRKITWAFLILNCSLFCIIGSITLCTQGGLYVLNFLMEWPILKPRLLISATVAIVVTYVYGQTTFCEDVYFAVGEYPSAFLRVCWALSPVLLVGLFLGDICAWPSAESMVGWLMVVITALPVVVIMLVYIIFKCRVRNMVRNEK</sequence>
<evidence type="ECO:0000256" key="1">
    <source>
        <dbReference type="ARBA" id="ARBA00004141"/>
    </source>
</evidence>
<dbReference type="RefSeq" id="XP_026762864.2">
    <property type="nucleotide sequence ID" value="XM_026907063.3"/>
</dbReference>
<dbReference type="InParanoid" id="A0A6J1X198"/>
<protein>
    <submittedName>
        <fullName evidence="13">Sodium- and chloride-dependent transporter XTRP3B-like</fullName>
    </submittedName>
</protein>
<feature type="transmembrane region" description="Helical" evidence="11">
    <location>
        <begin position="436"/>
        <end position="452"/>
    </location>
</feature>
<feature type="compositionally biased region" description="Low complexity" evidence="10">
    <location>
        <begin position="1"/>
        <end position="13"/>
    </location>
</feature>
<feature type="transmembrane region" description="Helical" evidence="11">
    <location>
        <begin position="303"/>
        <end position="327"/>
    </location>
</feature>
<name>A0A6J1X198_GALME</name>
<keyword evidence="9" id="KW-1015">Disulfide bond</keyword>
<evidence type="ECO:0000256" key="4">
    <source>
        <dbReference type="ARBA" id="ARBA00022692"/>
    </source>
</evidence>
<feature type="transmembrane region" description="Helical" evidence="11">
    <location>
        <begin position="272"/>
        <end position="291"/>
    </location>
</feature>